<proteinExistence type="predicted"/>
<sequence>MIIDTTFSCGDKVQPKQTTTCKYIPIEETFLTVNFIQVRIKDNKIYWESYGFEEFPCLLPLQDIEKFSDEKI</sequence>
<reference evidence="1" key="1">
    <citation type="journal article" date="2015" name="Nature">
        <title>Complex archaea that bridge the gap between prokaryotes and eukaryotes.</title>
        <authorList>
            <person name="Spang A."/>
            <person name="Saw J.H."/>
            <person name="Jorgensen S.L."/>
            <person name="Zaremba-Niedzwiedzka K."/>
            <person name="Martijn J."/>
            <person name="Lind A.E."/>
            <person name="van Eijk R."/>
            <person name="Schleper C."/>
            <person name="Guy L."/>
            <person name="Ettema T.J."/>
        </authorList>
    </citation>
    <scope>NUCLEOTIDE SEQUENCE</scope>
</reference>
<protein>
    <submittedName>
        <fullName evidence="1">Uncharacterized protein</fullName>
    </submittedName>
</protein>
<evidence type="ECO:0000313" key="1">
    <source>
        <dbReference type="EMBL" id="KKL26173.1"/>
    </source>
</evidence>
<accession>A0A0F9EQL6</accession>
<gene>
    <name evidence="1" type="ORF">LCGC14_2397920</name>
</gene>
<organism evidence="1">
    <name type="scientific">marine sediment metagenome</name>
    <dbReference type="NCBI Taxonomy" id="412755"/>
    <lineage>
        <taxon>unclassified sequences</taxon>
        <taxon>metagenomes</taxon>
        <taxon>ecological metagenomes</taxon>
    </lineage>
</organism>
<name>A0A0F9EQL6_9ZZZZ</name>
<dbReference type="AlphaFoldDB" id="A0A0F9EQL6"/>
<comment type="caution">
    <text evidence="1">The sequence shown here is derived from an EMBL/GenBank/DDBJ whole genome shotgun (WGS) entry which is preliminary data.</text>
</comment>
<dbReference type="EMBL" id="LAZR01035931">
    <property type="protein sequence ID" value="KKL26173.1"/>
    <property type="molecule type" value="Genomic_DNA"/>
</dbReference>